<name>D8UBJ8_VOLCA</name>
<dbReference type="GeneID" id="9615152"/>
<proteinExistence type="predicted"/>
<reference evidence="2 3" key="1">
    <citation type="journal article" date="2010" name="Science">
        <title>Genomic analysis of organismal complexity in the multicellular green alga Volvox carteri.</title>
        <authorList>
            <person name="Prochnik S.E."/>
            <person name="Umen J."/>
            <person name="Nedelcu A.M."/>
            <person name="Hallmann A."/>
            <person name="Miller S.M."/>
            <person name="Nishii I."/>
            <person name="Ferris P."/>
            <person name="Kuo A."/>
            <person name="Mitros T."/>
            <person name="Fritz-Laylin L.K."/>
            <person name="Hellsten U."/>
            <person name="Chapman J."/>
            <person name="Simakov O."/>
            <person name="Rensing S.A."/>
            <person name="Terry A."/>
            <person name="Pangilinan J."/>
            <person name="Kapitonov V."/>
            <person name="Jurka J."/>
            <person name="Salamov A."/>
            <person name="Shapiro H."/>
            <person name="Schmutz J."/>
            <person name="Grimwood J."/>
            <person name="Lindquist E."/>
            <person name="Lucas S."/>
            <person name="Grigoriev I.V."/>
            <person name="Schmitt R."/>
            <person name="Kirk D."/>
            <person name="Rokhsar D.S."/>
        </authorList>
    </citation>
    <scope>NUCLEOTIDE SEQUENCE [LARGE SCALE GENOMIC DNA]</scope>
    <source>
        <strain evidence="3">f. Nagariensis / Eve</strain>
    </source>
</reference>
<organism evidence="3">
    <name type="scientific">Volvox carteri f. nagariensis</name>
    <dbReference type="NCBI Taxonomy" id="3068"/>
    <lineage>
        <taxon>Eukaryota</taxon>
        <taxon>Viridiplantae</taxon>
        <taxon>Chlorophyta</taxon>
        <taxon>core chlorophytes</taxon>
        <taxon>Chlorophyceae</taxon>
        <taxon>CS clade</taxon>
        <taxon>Chlamydomonadales</taxon>
        <taxon>Volvocaceae</taxon>
        <taxon>Volvox</taxon>
    </lineage>
</organism>
<dbReference type="EMBL" id="GL378377">
    <property type="protein sequence ID" value="EFJ42957.1"/>
    <property type="molecule type" value="Genomic_DNA"/>
</dbReference>
<evidence type="ECO:0000313" key="2">
    <source>
        <dbReference type="EMBL" id="EFJ42957.1"/>
    </source>
</evidence>
<evidence type="ECO:0000313" key="3">
    <source>
        <dbReference type="Proteomes" id="UP000001058"/>
    </source>
</evidence>
<dbReference type="RefSeq" id="XP_002955997.1">
    <property type="nucleotide sequence ID" value="XM_002955951.1"/>
</dbReference>
<gene>
    <name evidence="2" type="ORF">VOLCADRAFT_96882</name>
</gene>
<accession>D8UBJ8</accession>
<protein>
    <submittedName>
        <fullName evidence="2">Uncharacterized protein</fullName>
    </submittedName>
</protein>
<dbReference type="Proteomes" id="UP000001058">
    <property type="component" value="Unassembled WGS sequence"/>
</dbReference>
<dbReference type="AlphaFoldDB" id="D8UBJ8"/>
<dbReference type="InParanoid" id="D8UBJ8"/>
<evidence type="ECO:0000256" key="1">
    <source>
        <dbReference type="SAM" id="MobiDB-lite"/>
    </source>
</evidence>
<dbReference type="KEGG" id="vcn:VOLCADRAFT_96882"/>
<keyword evidence="3" id="KW-1185">Reference proteome</keyword>
<sequence>MLQPINKEADPWVTPIAQTDHTTGGPVLLEPQPAAAQKSKTPIKADDASSLEHAPDLAENTKVYWWTRCSHKLGTDREGPFFLKYWNAPGTLVWLRLLTDCLS</sequence>
<feature type="region of interest" description="Disordered" evidence="1">
    <location>
        <begin position="1"/>
        <end position="52"/>
    </location>
</feature>